<dbReference type="EMBL" id="RQGH01000003">
    <property type="protein sequence ID" value="TGL77249.1"/>
    <property type="molecule type" value="Genomic_DNA"/>
</dbReference>
<proteinExistence type="predicted"/>
<organism evidence="1 2">
    <name type="scientific">Leptospira jelokensis</name>
    <dbReference type="NCBI Taxonomy" id="2484931"/>
    <lineage>
        <taxon>Bacteria</taxon>
        <taxon>Pseudomonadati</taxon>
        <taxon>Spirochaetota</taxon>
        <taxon>Spirochaetia</taxon>
        <taxon>Leptospirales</taxon>
        <taxon>Leptospiraceae</taxon>
        <taxon>Leptospira</taxon>
    </lineage>
</organism>
<keyword evidence="2" id="KW-1185">Reference proteome</keyword>
<accession>A0A4Z0ZXV6</accession>
<reference evidence="1" key="1">
    <citation type="journal article" date="2019" name="PLoS Negl. Trop. Dis.">
        <title>Revisiting the worldwide diversity of Leptospira species in the environment.</title>
        <authorList>
            <person name="Vincent A.T."/>
            <person name="Schiettekatte O."/>
            <person name="Bourhy P."/>
            <person name="Veyrier F.J."/>
            <person name="Picardeau M."/>
        </authorList>
    </citation>
    <scope>NUCLEOTIDE SEQUENCE [LARGE SCALE GENOMIC DNA]</scope>
    <source>
        <strain evidence="1">201702451</strain>
    </source>
</reference>
<comment type="caution">
    <text evidence="1">The sequence shown here is derived from an EMBL/GenBank/DDBJ whole genome shotgun (WGS) entry which is preliminary data.</text>
</comment>
<evidence type="ECO:0000313" key="2">
    <source>
        <dbReference type="Proteomes" id="UP000297567"/>
    </source>
</evidence>
<dbReference type="AlphaFoldDB" id="A0A4Z0ZXV6"/>
<sequence>MHDSFRSKSFSQLMKSHLKFYVCLVFVFFANFVSCLSEQKAEKVFGASVVSSDKPQSFKKIAPLTANSLGSRKNLYEHGWAVIPSGKKAIDLSQENLMSANVARAMVLVKLKKRSEDFPGKLGSTMEAVKNWTKEGYSDGTKRTEDIYDAGLELSKEEWKLSKSSFMEAGDRFVLGYVYLVPRVKSDIDVLDKELSRFAESRDQKSNQLNQLFASTLKNNSKNIMNSWGDSFKKASDEFTRNYEESGERGNALLALIDIFQGYTVALKEVVISPLAKTTVNTGELLVVNGVYVPLSQGMNFSSNALVSTGLVFYYGTKSGYRVFSPTLEAGLFSSIGILSASATVPTYTSGTSIALFNQVTSVAATTAGGAIGATGGVGLESAAYATGLTYDLTTGVAEAGMYTMSSGVVLGYTALTALPPQILLTAVDGPIFITYDGPRVVIAVVKGNYAGYDDIPTGTVINLEEAKKQGRVKVLTDDPKLIKKVLDAEMSEQLKRSKKLEAQTK</sequence>
<protein>
    <submittedName>
        <fullName evidence="1">Uncharacterized protein</fullName>
    </submittedName>
</protein>
<gene>
    <name evidence="1" type="ORF">EHQ62_00245</name>
</gene>
<evidence type="ECO:0000313" key="1">
    <source>
        <dbReference type="EMBL" id="TGL77249.1"/>
    </source>
</evidence>
<dbReference type="Proteomes" id="UP000297567">
    <property type="component" value="Unassembled WGS sequence"/>
</dbReference>
<name>A0A4Z0ZXV6_9LEPT</name>